<organism evidence="8 9">
    <name type="scientific">Alistipes hominis</name>
    <dbReference type="NCBI Taxonomy" id="2763015"/>
    <lineage>
        <taxon>Bacteria</taxon>
        <taxon>Pseudomonadati</taxon>
        <taxon>Bacteroidota</taxon>
        <taxon>Bacteroidia</taxon>
        <taxon>Bacteroidales</taxon>
        <taxon>Rikenellaceae</taxon>
        <taxon>Alistipes</taxon>
    </lineage>
</organism>
<dbReference type="InterPro" id="IPR001763">
    <property type="entry name" value="Rhodanese-like_dom"/>
</dbReference>
<dbReference type="SUPFAM" id="SSF55424">
    <property type="entry name" value="FAD/NAD-linked reductases, dimerisation (C-terminal) domain"/>
    <property type="match status" value="1"/>
</dbReference>
<proteinExistence type="inferred from homology"/>
<keyword evidence="6" id="KW-0676">Redox-active center</keyword>
<dbReference type="InterPro" id="IPR050260">
    <property type="entry name" value="FAD-bd_OxRdtase"/>
</dbReference>
<evidence type="ECO:0000313" key="8">
    <source>
        <dbReference type="EMBL" id="MBC5617730.1"/>
    </source>
</evidence>
<keyword evidence="5" id="KW-0560">Oxidoreductase</keyword>
<reference evidence="8 9" key="1">
    <citation type="submission" date="2020-08" db="EMBL/GenBank/DDBJ databases">
        <title>Genome public.</title>
        <authorList>
            <person name="Liu C."/>
            <person name="Sun Q."/>
        </authorList>
    </citation>
    <scope>NUCLEOTIDE SEQUENCE [LARGE SCALE GENOMIC DNA]</scope>
    <source>
        <strain evidence="8 9">New-7</strain>
    </source>
</reference>
<sequence>MKHIIIGGVAGGATAAARIRRADEEAEIVLLEKGKYISYANCGLPYYIGGAIAEREKLFLQTPASFGGRFNIDVRIENEAVGIDTAAKSVEVRRADGSTYTESYDKLLLSPGASPVRPPLKGIDSEGIFTLRNVDDTDRIKNYITTRTVASAVVVGAGFIGLEMAENLHRAGAGVSIVEMGNQVMAPVDFSIASHVHQHLLQKGVHLYLEQSVERFEKRDDKIEVFFTSGKSIATDLVILSIGIRPETALAKAAGLRIGETGGIWVDDYLQTSAADVYAVGDAIEFPHPLTGKPWLNYLANPANRQGRIVADNMVFGNTTRYEGAIGTSIAKVFDMTVASTGLAAKRLKQFGIPYASSTTHSASHAGYYPDALPLTLKLTFDPASGKLYGGQCVGYDGADKRIDQIALLIKQGGTVYDLIKVEHAYAPPFSSAKDPIAIAGYVAGNIISGAMPVATWRQMAEADRCDTLFLDVRTREEHAFGAIPGSVNIPLDELRGRIGELPRDKEIYIYCAVGLRGYLALKILTGHGFTRVKNLSGGYKTYATATAPIENKTATIRTNGKTDTQHTGERIKTLKIDACGLQCPGPVMKIKQAIDSIGEGERIEMVATDAGFSRDAQAWCNTTGNILISNSEEKGKYTVVIEKGSPQACRTATSCDGKAKTLIMFSDDLDKALATFVLANGAAATGQKVSIFFTFWGLNVIKKVAKPKVKKDIFGRMFGMMLPSSSLKLHLSKMSMLGIGDRMMRHIMKRKGIDSLESLRQQAIDSGVEFIACQMSMDVMGVKREELLDEATVGGVATYMERAEGANVNLFV</sequence>
<dbReference type="InterPro" id="IPR004099">
    <property type="entry name" value="Pyr_nucl-diS_OxRdtase_dimer"/>
</dbReference>
<feature type="domain" description="Rhodanese" evidence="7">
    <location>
        <begin position="464"/>
        <end position="552"/>
    </location>
</feature>
<dbReference type="InterPro" id="IPR016156">
    <property type="entry name" value="FAD/NAD-linked_Rdtase_dimer_sf"/>
</dbReference>
<gene>
    <name evidence="8" type="ORF">H8S08_12015</name>
</gene>
<dbReference type="Pfam" id="PF07992">
    <property type="entry name" value="Pyr_redox_2"/>
    <property type="match status" value="1"/>
</dbReference>
<evidence type="ECO:0000313" key="9">
    <source>
        <dbReference type="Proteomes" id="UP000636891"/>
    </source>
</evidence>
<accession>A0ABR7CR81</accession>
<evidence type="ECO:0000256" key="3">
    <source>
        <dbReference type="ARBA" id="ARBA00022630"/>
    </source>
</evidence>
<evidence type="ECO:0000256" key="1">
    <source>
        <dbReference type="ARBA" id="ARBA00001974"/>
    </source>
</evidence>
<evidence type="ECO:0000256" key="2">
    <source>
        <dbReference type="ARBA" id="ARBA00009130"/>
    </source>
</evidence>
<dbReference type="Gene3D" id="3.50.50.60">
    <property type="entry name" value="FAD/NAD(P)-binding domain"/>
    <property type="match status" value="2"/>
</dbReference>
<dbReference type="Pfam" id="PF13686">
    <property type="entry name" value="DrsE_2"/>
    <property type="match status" value="1"/>
</dbReference>
<dbReference type="InterPro" id="IPR032836">
    <property type="entry name" value="DsrE2-like"/>
</dbReference>
<dbReference type="InterPro" id="IPR023753">
    <property type="entry name" value="FAD/NAD-binding_dom"/>
</dbReference>
<dbReference type="PRINTS" id="PR00368">
    <property type="entry name" value="FADPNR"/>
</dbReference>
<dbReference type="EMBL" id="JACOOK010000008">
    <property type="protein sequence ID" value="MBC5617730.1"/>
    <property type="molecule type" value="Genomic_DNA"/>
</dbReference>
<evidence type="ECO:0000256" key="5">
    <source>
        <dbReference type="ARBA" id="ARBA00023002"/>
    </source>
</evidence>
<dbReference type="Pfam" id="PF02852">
    <property type="entry name" value="Pyr_redox_dim"/>
    <property type="match status" value="1"/>
</dbReference>
<dbReference type="InterPro" id="IPR001455">
    <property type="entry name" value="TusA-like"/>
</dbReference>
<dbReference type="Gene3D" id="3.40.1260.10">
    <property type="entry name" value="DsrEFH-like"/>
    <property type="match status" value="1"/>
</dbReference>
<dbReference type="SUPFAM" id="SSF51905">
    <property type="entry name" value="FAD/NAD(P)-binding domain"/>
    <property type="match status" value="1"/>
</dbReference>
<dbReference type="Gene3D" id="3.40.250.10">
    <property type="entry name" value="Rhodanese-like domain"/>
    <property type="match status" value="1"/>
</dbReference>
<keyword evidence="3" id="KW-0285">Flavoprotein</keyword>
<dbReference type="Gene3D" id="3.30.110.40">
    <property type="entry name" value="TusA-like domain"/>
    <property type="match status" value="1"/>
</dbReference>
<comment type="cofactor">
    <cofactor evidence="1">
        <name>FAD</name>
        <dbReference type="ChEBI" id="CHEBI:57692"/>
    </cofactor>
</comment>
<dbReference type="InterPro" id="IPR027396">
    <property type="entry name" value="DsrEFH-like"/>
</dbReference>
<dbReference type="InterPro" id="IPR036188">
    <property type="entry name" value="FAD/NAD-bd_sf"/>
</dbReference>
<dbReference type="Pfam" id="PF01206">
    <property type="entry name" value="TusA"/>
    <property type="match status" value="1"/>
</dbReference>
<evidence type="ECO:0000256" key="4">
    <source>
        <dbReference type="ARBA" id="ARBA00022827"/>
    </source>
</evidence>
<name>A0ABR7CR81_9BACT</name>
<comment type="similarity">
    <text evidence="2">Belongs to the class-III pyridine nucleotide-disulfide oxidoreductase family.</text>
</comment>
<dbReference type="PROSITE" id="PS01148">
    <property type="entry name" value="UPF0033"/>
    <property type="match status" value="1"/>
</dbReference>
<dbReference type="CDD" id="cd03420">
    <property type="entry name" value="SirA_RHOD_Pry_redox"/>
    <property type="match status" value="1"/>
</dbReference>
<protein>
    <submittedName>
        <fullName evidence="8">FAD-dependent oxidoreductase</fullName>
    </submittedName>
</protein>
<dbReference type="SUPFAM" id="SSF75169">
    <property type="entry name" value="DsrEFH-like"/>
    <property type="match status" value="1"/>
</dbReference>
<dbReference type="InterPro" id="IPR036868">
    <property type="entry name" value="TusA-like_sf"/>
</dbReference>
<evidence type="ECO:0000256" key="6">
    <source>
        <dbReference type="ARBA" id="ARBA00023284"/>
    </source>
</evidence>
<dbReference type="SMART" id="SM00450">
    <property type="entry name" value="RHOD"/>
    <property type="match status" value="1"/>
</dbReference>
<dbReference type="SUPFAM" id="SSF64307">
    <property type="entry name" value="SirA-like"/>
    <property type="match status" value="1"/>
</dbReference>
<dbReference type="PRINTS" id="PR00411">
    <property type="entry name" value="PNDRDTASEI"/>
</dbReference>
<dbReference type="Proteomes" id="UP000636891">
    <property type="component" value="Unassembled WGS sequence"/>
</dbReference>
<dbReference type="PROSITE" id="PS50206">
    <property type="entry name" value="RHODANESE_3"/>
    <property type="match status" value="1"/>
</dbReference>
<dbReference type="InterPro" id="IPR036873">
    <property type="entry name" value="Rhodanese-like_dom_sf"/>
</dbReference>
<dbReference type="PANTHER" id="PTHR43429">
    <property type="entry name" value="PYRIDINE NUCLEOTIDE-DISULFIDE OXIDOREDUCTASE DOMAIN-CONTAINING"/>
    <property type="match status" value="1"/>
</dbReference>
<dbReference type="RefSeq" id="WP_118657252.1">
    <property type="nucleotide sequence ID" value="NZ_JACOOK010000008.1"/>
</dbReference>
<keyword evidence="4" id="KW-0274">FAD</keyword>
<keyword evidence="9" id="KW-1185">Reference proteome</keyword>
<comment type="caution">
    <text evidence="8">The sequence shown here is derived from an EMBL/GenBank/DDBJ whole genome shotgun (WGS) entry which is preliminary data.</text>
</comment>
<dbReference type="SUPFAM" id="SSF52821">
    <property type="entry name" value="Rhodanese/Cell cycle control phosphatase"/>
    <property type="match status" value="1"/>
</dbReference>
<evidence type="ECO:0000259" key="7">
    <source>
        <dbReference type="PROSITE" id="PS50206"/>
    </source>
</evidence>
<dbReference type="PANTHER" id="PTHR43429:SF1">
    <property type="entry name" value="NAD(P)H SULFUR OXIDOREDUCTASE (COA-DEPENDENT)"/>
    <property type="match status" value="1"/>
</dbReference>
<dbReference type="Pfam" id="PF00581">
    <property type="entry name" value="Rhodanese"/>
    <property type="match status" value="1"/>
</dbReference>